<comment type="similarity">
    <text evidence="1">Belongs to the HAT1 family.</text>
</comment>
<dbReference type="InterPro" id="IPR017380">
    <property type="entry name" value="Hist_AcTrfase_B-typ_cat-su"/>
</dbReference>
<comment type="catalytic activity">
    <reaction evidence="6">
        <text>L-lysyl-[protein] + acetyl-CoA = N(6)-acetyl-L-lysyl-[protein] + CoA + H(+)</text>
        <dbReference type="Rhea" id="RHEA:45948"/>
        <dbReference type="Rhea" id="RHEA-COMP:9752"/>
        <dbReference type="Rhea" id="RHEA-COMP:10731"/>
        <dbReference type="ChEBI" id="CHEBI:15378"/>
        <dbReference type="ChEBI" id="CHEBI:29969"/>
        <dbReference type="ChEBI" id="CHEBI:57287"/>
        <dbReference type="ChEBI" id="CHEBI:57288"/>
        <dbReference type="ChEBI" id="CHEBI:61930"/>
        <dbReference type="EC" id="2.3.1.48"/>
    </reaction>
</comment>
<dbReference type="GO" id="GO:0004402">
    <property type="term" value="F:histone acetyltransferase activity"/>
    <property type="evidence" value="ECO:0007669"/>
    <property type="project" value="InterPro"/>
</dbReference>
<dbReference type="EMBL" id="MBFU01000024">
    <property type="protein sequence ID" value="PWA03264.1"/>
    <property type="molecule type" value="Genomic_DNA"/>
</dbReference>
<dbReference type="GO" id="GO:0005634">
    <property type="term" value="C:nucleus"/>
    <property type="evidence" value="ECO:0007669"/>
    <property type="project" value="InterPro"/>
</dbReference>
<dbReference type="GO" id="GO:0000781">
    <property type="term" value="C:chromosome, telomeric region"/>
    <property type="evidence" value="ECO:0007669"/>
    <property type="project" value="GOC"/>
</dbReference>
<dbReference type="Gene3D" id="3.40.630.30">
    <property type="match status" value="1"/>
</dbReference>
<reference evidence="8 9" key="1">
    <citation type="journal article" date="2018" name="MBio">
        <title>Comparative Genomics Reveals the Core Gene Toolbox for the Fungus-Insect Symbiosis.</title>
        <authorList>
            <person name="Wang Y."/>
            <person name="Stata M."/>
            <person name="Wang W."/>
            <person name="Stajich J.E."/>
            <person name="White M.M."/>
            <person name="Moncalvo J.M."/>
        </authorList>
    </citation>
    <scope>NUCLEOTIDE SEQUENCE [LARGE SCALE GENOMIC DNA]</scope>
    <source>
        <strain evidence="8 9">AUS-126-30</strain>
    </source>
</reference>
<dbReference type="InterPro" id="IPR037113">
    <property type="entry name" value="Hat1_N_sf"/>
</dbReference>
<evidence type="ECO:0000256" key="3">
    <source>
        <dbReference type="ARBA" id="ARBA00021268"/>
    </source>
</evidence>
<keyword evidence="5" id="KW-0012">Acyltransferase</keyword>
<keyword evidence="9" id="KW-1185">Reference proteome</keyword>
<comment type="caution">
    <text evidence="8">The sequence shown here is derived from an EMBL/GenBank/DDBJ whole genome shotgun (WGS) entry which is preliminary data.</text>
</comment>
<evidence type="ECO:0000313" key="8">
    <source>
        <dbReference type="EMBL" id="PWA03264.1"/>
    </source>
</evidence>
<gene>
    <name evidence="8" type="ORF">BB558_000599</name>
</gene>
<dbReference type="InterPro" id="IPR019467">
    <property type="entry name" value="Hat1_N"/>
</dbReference>
<dbReference type="Pfam" id="PF10394">
    <property type="entry name" value="Hat1_N"/>
    <property type="match status" value="1"/>
</dbReference>
<evidence type="ECO:0000256" key="5">
    <source>
        <dbReference type="ARBA" id="ARBA00023315"/>
    </source>
</evidence>
<dbReference type="PANTHER" id="PTHR12046">
    <property type="entry name" value="HISTONE ACETYLTRANSFERASE TYPE B CATALYTIC SUBUNIT"/>
    <property type="match status" value="1"/>
</dbReference>
<feature type="domain" description="Histone acetyl transferase HAT1 N-terminal" evidence="7">
    <location>
        <begin position="12"/>
        <end position="163"/>
    </location>
</feature>
<dbReference type="Proteomes" id="UP000245591">
    <property type="component" value="Unassembled WGS sequence"/>
</dbReference>
<evidence type="ECO:0000259" key="7">
    <source>
        <dbReference type="Pfam" id="PF10394"/>
    </source>
</evidence>
<dbReference type="CDD" id="cd04301">
    <property type="entry name" value="NAT_SF"/>
    <property type="match status" value="1"/>
</dbReference>
<dbReference type="GO" id="GO:0031509">
    <property type="term" value="P:subtelomeric heterochromatin formation"/>
    <property type="evidence" value="ECO:0007669"/>
    <property type="project" value="InterPro"/>
</dbReference>
<dbReference type="InterPro" id="IPR016181">
    <property type="entry name" value="Acyl_CoA_acyltransferase"/>
</dbReference>
<keyword evidence="4" id="KW-0808">Transferase</keyword>
<evidence type="ECO:0000256" key="4">
    <source>
        <dbReference type="ARBA" id="ARBA00022679"/>
    </source>
</evidence>
<protein>
    <recommendedName>
        <fullName evidence="3">Histone acetyltransferase type B catalytic subunit</fullName>
        <ecNumber evidence="2">2.3.1.48</ecNumber>
    </recommendedName>
</protein>
<name>A0A2U1JE28_SMIAN</name>
<evidence type="ECO:0000256" key="1">
    <source>
        <dbReference type="ARBA" id="ARBA00010543"/>
    </source>
</evidence>
<evidence type="ECO:0000313" key="9">
    <source>
        <dbReference type="Proteomes" id="UP000245591"/>
    </source>
</evidence>
<dbReference type="EC" id="2.3.1.48" evidence="2"/>
<proteinExistence type="inferred from homology"/>
<organism evidence="8 9">
    <name type="scientific">Smittium angustum</name>
    <dbReference type="NCBI Taxonomy" id="133377"/>
    <lineage>
        <taxon>Eukaryota</taxon>
        <taxon>Fungi</taxon>
        <taxon>Fungi incertae sedis</taxon>
        <taxon>Zoopagomycota</taxon>
        <taxon>Kickxellomycotina</taxon>
        <taxon>Harpellomycetes</taxon>
        <taxon>Harpellales</taxon>
        <taxon>Legeriomycetaceae</taxon>
        <taxon>Smittium</taxon>
    </lineage>
</organism>
<evidence type="ECO:0000256" key="2">
    <source>
        <dbReference type="ARBA" id="ARBA00013184"/>
    </source>
</evidence>
<dbReference type="Gene3D" id="3.90.360.10">
    <property type="entry name" value="Histone acetyl transferase 1 (HAT1), N-terminal domain"/>
    <property type="match status" value="1"/>
</dbReference>
<dbReference type="AlphaFoldDB" id="A0A2U1JE28"/>
<evidence type="ECO:0000256" key="6">
    <source>
        <dbReference type="ARBA" id="ARBA00048017"/>
    </source>
</evidence>
<accession>A0A2U1JE28</accession>
<dbReference type="SUPFAM" id="SSF55729">
    <property type="entry name" value="Acyl-CoA N-acyltransferases (Nat)"/>
    <property type="match status" value="1"/>
</dbReference>
<sequence>MSSFKPEMALDWVSDANETTIIRLVSGEDTTTIEKFINVDQGASLDNNEDTDVDIIEFHPAFTYPIFGELEKIFGKKIDDLETTSIVSLKADKVEEPMRSVLSEELIENPSSFSMQVAKDTRNFKPHGKKIHEYKLPQEQEAEDATFEIYENDFTDESFRKYKKLNFGGAHIYSLVGFCTMYNYYHWPDKKRARISQFLILPPYQQHGHGSKLYFYIHNSVIANPDIVDLTVEDPNESFDDMRDKNDIKLLISTGDAEKIDRPLSYQETMKILSKYKFSKRQRTRVAELCLLRNLNKSKSDSEKVKEYRIWMKKRIYRQNYDALVSMEPEERKIKLAETYENVYQDYIRILSLV</sequence>